<dbReference type="CDD" id="cd00165">
    <property type="entry name" value="S4"/>
    <property type="match status" value="1"/>
</dbReference>
<dbReference type="Pfam" id="PF01479">
    <property type="entry name" value="S4"/>
    <property type="match status" value="1"/>
</dbReference>
<evidence type="ECO:0000256" key="1">
    <source>
        <dbReference type="ARBA" id="ARBA00022884"/>
    </source>
</evidence>
<dbReference type="GO" id="GO:0032259">
    <property type="term" value="P:methylation"/>
    <property type="evidence" value="ECO:0007669"/>
    <property type="project" value="UniProtKB-KW"/>
</dbReference>
<evidence type="ECO:0000313" key="6">
    <source>
        <dbReference type="Proteomes" id="UP000824160"/>
    </source>
</evidence>
<accession>A0A9D1H6D6</accession>
<organism evidence="5 6">
    <name type="scientific">Candidatus Faecivivens stercoripullorum</name>
    <dbReference type="NCBI Taxonomy" id="2840805"/>
    <lineage>
        <taxon>Bacteria</taxon>
        <taxon>Bacillati</taxon>
        <taxon>Bacillota</taxon>
        <taxon>Clostridia</taxon>
        <taxon>Eubacteriales</taxon>
        <taxon>Oscillospiraceae</taxon>
        <taxon>Oscillospiraceae incertae sedis</taxon>
        <taxon>Candidatus Faecivivens</taxon>
    </lineage>
</organism>
<evidence type="ECO:0000256" key="3">
    <source>
        <dbReference type="PROSITE-ProRule" id="PRU00182"/>
    </source>
</evidence>
<dbReference type="SMART" id="SM00363">
    <property type="entry name" value="S4"/>
    <property type="match status" value="1"/>
</dbReference>
<keyword evidence="5" id="KW-0808">Transferase</keyword>
<dbReference type="Proteomes" id="UP000824160">
    <property type="component" value="Unassembled WGS sequence"/>
</dbReference>
<dbReference type="NCBIfam" id="TIGR00478">
    <property type="entry name" value="tly"/>
    <property type="match status" value="1"/>
</dbReference>
<proteinExistence type="inferred from homology"/>
<reference evidence="5" key="1">
    <citation type="submission" date="2020-10" db="EMBL/GenBank/DDBJ databases">
        <authorList>
            <person name="Gilroy R."/>
        </authorList>
    </citation>
    <scope>NUCLEOTIDE SEQUENCE</scope>
    <source>
        <strain evidence="5">ChiBcec7-5410</strain>
    </source>
</reference>
<dbReference type="PROSITE" id="PS50889">
    <property type="entry name" value="S4"/>
    <property type="match status" value="1"/>
</dbReference>
<gene>
    <name evidence="5" type="ORF">IAC43_00585</name>
</gene>
<protein>
    <submittedName>
        <fullName evidence="5">TlyA family RNA methyltransferase</fullName>
    </submittedName>
</protein>
<evidence type="ECO:0000259" key="4">
    <source>
        <dbReference type="SMART" id="SM00363"/>
    </source>
</evidence>
<evidence type="ECO:0000313" key="5">
    <source>
        <dbReference type="EMBL" id="HIT93659.1"/>
    </source>
</evidence>
<dbReference type="PANTHER" id="PTHR32319">
    <property type="entry name" value="BACTERIAL HEMOLYSIN-LIKE PROTEIN"/>
    <property type="match status" value="1"/>
</dbReference>
<dbReference type="InterPro" id="IPR029063">
    <property type="entry name" value="SAM-dependent_MTases_sf"/>
</dbReference>
<dbReference type="InterPro" id="IPR036986">
    <property type="entry name" value="S4_RNA-bd_sf"/>
</dbReference>
<dbReference type="GO" id="GO:0003723">
    <property type="term" value="F:RNA binding"/>
    <property type="evidence" value="ECO:0007669"/>
    <property type="project" value="UniProtKB-KW"/>
</dbReference>
<dbReference type="CDD" id="cd02440">
    <property type="entry name" value="AdoMet_MTases"/>
    <property type="match status" value="1"/>
</dbReference>
<dbReference type="PIRSF" id="PIRSF005578">
    <property type="entry name" value="TlyA"/>
    <property type="match status" value="1"/>
</dbReference>
<dbReference type="InterPro" id="IPR002877">
    <property type="entry name" value="RNA_MeTrfase_FtsJ_dom"/>
</dbReference>
<keyword evidence="1 3" id="KW-0694">RNA-binding</keyword>
<dbReference type="InterPro" id="IPR047048">
    <property type="entry name" value="TlyA"/>
</dbReference>
<dbReference type="PANTHER" id="PTHR32319:SF0">
    <property type="entry name" value="BACTERIAL HEMOLYSIN-LIKE PROTEIN"/>
    <property type="match status" value="1"/>
</dbReference>
<evidence type="ECO:0000256" key="2">
    <source>
        <dbReference type="ARBA" id="ARBA00029460"/>
    </source>
</evidence>
<dbReference type="InterPro" id="IPR002942">
    <property type="entry name" value="S4_RNA-bd"/>
</dbReference>
<dbReference type="InterPro" id="IPR004538">
    <property type="entry name" value="Hemolysin_A/TlyA"/>
</dbReference>
<feature type="domain" description="RNA-binding S4" evidence="4">
    <location>
        <begin position="4"/>
        <end position="66"/>
    </location>
</feature>
<reference evidence="5" key="2">
    <citation type="journal article" date="2021" name="PeerJ">
        <title>Extensive microbial diversity within the chicken gut microbiome revealed by metagenomics and culture.</title>
        <authorList>
            <person name="Gilroy R."/>
            <person name="Ravi A."/>
            <person name="Getino M."/>
            <person name="Pursley I."/>
            <person name="Horton D.L."/>
            <person name="Alikhan N.F."/>
            <person name="Baker D."/>
            <person name="Gharbi K."/>
            <person name="Hall N."/>
            <person name="Watson M."/>
            <person name="Adriaenssens E.M."/>
            <person name="Foster-Nyarko E."/>
            <person name="Jarju S."/>
            <person name="Secka A."/>
            <person name="Antonio M."/>
            <person name="Oren A."/>
            <person name="Chaudhuri R.R."/>
            <person name="La Ragione R."/>
            <person name="Hildebrand F."/>
            <person name="Pallen M.J."/>
        </authorList>
    </citation>
    <scope>NUCLEOTIDE SEQUENCE</scope>
    <source>
        <strain evidence="5">ChiBcec7-5410</strain>
    </source>
</reference>
<name>A0A9D1H6D6_9FIRM</name>
<dbReference type="Gene3D" id="3.10.290.10">
    <property type="entry name" value="RNA-binding S4 domain"/>
    <property type="match status" value="1"/>
</dbReference>
<sequence length="267" mass="28870">MMARRLDAAMAAMGLVPSREQAARLIRDGQVMVNGVVTNRPSTQIDEDAKVEITGGQLPFVSRGGLKLQRALEVFPVHLDGYVCADIGASTGGFTDCMLQHGAVKVYAIDVGTGQLHPSLLEDARVVNMEKTNIRDLPPDAIQPLDFVSTDVSFISLKHVLPVIYRLLKEGGEAVVLVKPQFEAGRGNVGKKGVVRDPKIHLQVLRDVLRYAAESGLGVTGADYSPVRGPEGNIEYLYLLRKDLPASVGDNALQQLVTAAHQALDRR</sequence>
<dbReference type="Pfam" id="PF01728">
    <property type="entry name" value="FtsJ"/>
    <property type="match status" value="1"/>
</dbReference>
<dbReference type="SUPFAM" id="SSF55174">
    <property type="entry name" value="Alpha-L RNA-binding motif"/>
    <property type="match status" value="1"/>
</dbReference>
<keyword evidence="5" id="KW-0489">Methyltransferase</keyword>
<dbReference type="AlphaFoldDB" id="A0A9D1H6D6"/>
<comment type="caution">
    <text evidence="5">The sequence shown here is derived from an EMBL/GenBank/DDBJ whole genome shotgun (WGS) entry which is preliminary data.</text>
</comment>
<dbReference type="Gene3D" id="3.40.50.150">
    <property type="entry name" value="Vaccinia Virus protein VP39"/>
    <property type="match status" value="1"/>
</dbReference>
<dbReference type="GO" id="GO:0008168">
    <property type="term" value="F:methyltransferase activity"/>
    <property type="evidence" value="ECO:0007669"/>
    <property type="project" value="UniProtKB-KW"/>
</dbReference>
<dbReference type="SUPFAM" id="SSF53335">
    <property type="entry name" value="S-adenosyl-L-methionine-dependent methyltransferases"/>
    <property type="match status" value="1"/>
</dbReference>
<comment type="similarity">
    <text evidence="2">Belongs to the TlyA family.</text>
</comment>
<dbReference type="EMBL" id="DVLW01000017">
    <property type="protein sequence ID" value="HIT93659.1"/>
    <property type="molecule type" value="Genomic_DNA"/>
</dbReference>